<sequence>MREYRVRIGGNVYTVRVIELSPERFKVVVEGEEVEVEVGQTSGAQVEKGASVHASQRAGESTALKATLPTSTTTAIHAVDGVYTTKTTVVEAPVPGKVLKVLVGPGDIVDKKTVLLTLESMKMELEVYPPRRGVVKEVLVKPGDFVESGSKLVVME</sequence>
<name>A0A7J3ZKQ4_9CREN</name>
<dbReference type="InterPro" id="IPR011053">
    <property type="entry name" value="Single_hybrid_motif"/>
</dbReference>
<dbReference type="InterPro" id="IPR050709">
    <property type="entry name" value="Biotin_Carboxyl_Carrier/Decarb"/>
</dbReference>
<dbReference type="AlphaFoldDB" id="A0A7J3ZKQ4"/>
<reference evidence="3" key="1">
    <citation type="journal article" date="2020" name="mSystems">
        <title>Genome- and Community-Level Interaction Insights into Carbon Utilization and Element Cycling Functions of Hydrothermarchaeota in Hydrothermal Sediment.</title>
        <authorList>
            <person name="Zhou Z."/>
            <person name="Liu Y."/>
            <person name="Xu W."/>
            <person name="Pan J."/>
            <person name="Luo Z.H."/>
            <person name="Li M."/>
        </authorList>
    </citation>
    <scope>NUCLEOTIDE SEQUENCE [LARGE SCALE GENOMIC DNA]</scope>
    <source>
        <strain evidence="3">SpSt-1116</strain>
    </source>
</reference>
<protein>
    <submittedName>
        <fullName evidence="3">Acetyl-CoA carboxylase biotin carboxyl carrier protein subunit</fullName>
    </submittedName>
</protein>
<keyword evidence="1" id="KW-0092">Biotin</keyword>
<evidence type="ECO:0000259" key="2">
    <source>
        <dbReference type="PROSITE" id="PS50968"/>
    </source>
</evidence>
<evidence type="ECO:0000313" key="3">
    <source>
        <dbReference type="EMBL" id="HHQ80030.1"/>
    </source>
</evidence>
<dbReference type="PROSITE" id="PS50968">
    <property type="entry name" value="BIOTINYL_LIPOYL"/>
    <property type="match status" value="1"/>
</dbReference>
<proteinExistence type="predicted"/>
<feature type="domain" description="Lipoyl-binding" evidence="2">
    <location>
        <begin position="79"/>
        <end position="156"/>
    </location>
</feature>
<evidence type="ECO:0000256" key="1">
    <source>
        <dbReference type="ARBA" id="ARBA00023267"/>
    </source>
</evidence>
<accession>A0A7J3ZKQ4</accession>
<organism evidence="3">
    <name type="scientific">Fervidicoccus fontis</name>
    <dbReference type="NCBI Taxonomy" id="683846"/>
    <lineage>
        <taxon>Archaea</taxon>
        <taxon>Thermoproteota</taxon>
        <taxon>Thermoprotei</taxon>
        <taxon>Fervidicoccales</taxon>
        <taxon>Fervidicoccaceae</taxon>
        <taxon>Fervidicoccus</taxon>
    </lineage>
</organism>
<dbReference type="CDD" id="cd06850">
    <property type="entry name" value="biotinyl_domain"/>
    <property type="match status" value="1"/>
</dbReference>
<dbReference type="EMBL" id="DRZC01000016">
    <property type="protein sequence ID" value="HHQ80030.1"/>
    <property type="molecule type" value="Genomic_DNA"/>
</dbReference>
<gene>
    <name evidence="3" type="ORF">ENM78_00985</name>
</gene>
<dbReference type="Pfam" id="PF00364">
    <property type="entry name" value="Biotin_lipoyl"/>
    <property type="match status" value="1"/>
</dbReference>
<dbReference type="SUPFAM" id="SSF51230">
    <property type="entry name" value="Single hybrid motif"/>
    <property type="match status" value="1"/>
</dbReference>
<dbReference type="PANTHER" id="PTHR45266:SF3">
    <property type="entry name" value="OXALOACETATE DECARBOXYLASE ALPHA CHAIN"/>
    <property type="match status" value="1"/>
</dbReference>
<dbReference type="InterPro" id="IPR000089">
    <property type="entry name" value="Biotin_lipoyl"/>
</dbReference>
<comment type="caution">
    <text evidence="3">The sequence shown here is derived from an EMBL/GenBank/DDBJ whole genome shotgun (WGS) entry which is preliminary data.</text>
</comment>
<dbReference type="Gene3D" id="2.40.50.100">
    <property type="match status" value="1"/>
</dbReference>
<dbReference type="PANTHER" id="PTHR45266">
    <property type="entry name" value="OXALOACETATE DECARBOXYLASE ALPHA CHAIN"/>
    <property type="match status" value="1"/>
</dbReference>